<dbReference type="AlphaFoldDB" id="A0A328F9H9"/>
<dbReference type="GO" id="GO:0009927">
    <property type="term" value="F:histidine phosphotransfer kinase activity"/>
    <property type="evidence" value="ECO:0007669"/>
    <property type="project" value="TreeGrafter"/>
</dbReference>
<evidence type="ECO:0000313" key="11">
    <source>
        <dbReference type="Proteomes" id="UP000248798"/>
    </source>
</evidence>
<dbReference type="InterPro" id="IPR036890">
    <property type="entry name" value="HATPase_C_sf"/>
</dbReference>
<dbReference type="Gene3D" id="1.10.287.130">
    <property type="match status" value="1"/>
</dbReference>
<dbReference type="InterPro" id="IPR005467">
    <property type="entry name" value="His_kinase_dom"/>
</dbReference>
<dbReference type="RefSeq" id="WP_111959917.1">
    <property type="nucleotide sequence ID" value="NZ_CP036313.1"/>
</dbReference>
<evidence type="ECO:0000259" key="7">
    <source>
        <dbReference type="PROSITE" id="PS50109"/>
    </source>
</evidence>
<organism evidence="10 11">
    <name type="scientific">Desulfobacter hydrogenophilus</name>
    <dbReference type="NCBI Taxonomy" id="2291"/>
    <lineage>
        <taxon>Bacteria</taxon>
        <taxon>Pseudomonadati</taxon>
        <taxon>Thermodesulfobacteriota</taxon>
        <taxon>Desulfobacteria</taxon>
        <taxon>Desulfobacterales</taxon>
        <taxon>Desulfobacteraceae</taxon>
        <taxon>Desulfobacter</taxon>
    </lineage>
</organism>
<dbReference type="PRINTS" id="PR00344">
    <property type="entry name" value="BCTRLSENSOR"/>
</dbReference>
<dbReference type="CDD" id="cd00156">
    <property type="entry name" value="REC"/>
    <property type="match status" value="1"/>
</dbReference>
<dbReference type="PROSITE" id="PS50109">
    <property type="entry name" value="HIS_KIN"/>
    <property type="match status" value="1"/>
</dbReference>
<keyword evidence="3 6" id="KW-0597">Phosphoprotein</keyword>
<keyword evidence="5 10" id="KW-0418">Kinase</keyword>
<evidence type="ECO:0000256" key="3">
    <source>
        <dbReference type="ARBA" id="ARBA00022553"/>
    </source>
</evidence>
<dbReference type="InterPro" id="IPR003661">
    <property type="entry name" value="HisK_dim/P_dom"/>
</dbReference>
<dbReference type="Pfam" id="PF02518">
    <property type="entry name" value="HATPase_c"/>
    <property type="match status" value="1"/>
</dbReference>
<evidence type="ECO:0000313" key="9">
    <source>
        <dbReference type="EMBL" id="QBH12712.1"/>
    </source>
</evidence>
<evidence type="ECO:0000256" key="5">
    <source>
        <dbReference type="ARBA" id="ARBA00022777"/>
    </source>
</evidence>
<evidence type="ECO:0000256" key="4">
    <source>
        <dbReference type="ARBA" id="ARBA00022679"/>
    </source>
</evidence>
<dbReference type="PANTHER" id="PTHR43047">
    <property type="entry name" value="TWO-COMPONENT HISTIDINE PROTEIN KINASE"/>
    <property type="match status" value="1"/>
</dbReference>
<dbReference type="PANTHER" id="PTHR43047:SF72">
    <property type="entry name" value="OSMOSENSING HISTIDINE PROTEIN KINASE SLN1"/>
    <property type="match status" value="1"/>
</dbReference>
<dbReference type="GO" id="GO:0000155">
    <property type="term" value="F:phosphorelay sensor kinase activity"/>
    <property type="evidence" value="ECO:0007669"/>
    <property type="project" value="InterPro"/>
</dbReference>
<keyword evidence="12" id="KW-1185">Reference proteome</keyword>
<feature type="domain" description="Response regulatory" evidence="8">
    <location>
        <begin position="267"/>
        <end position="383"/>
    </location>
</feature>
<dbReference type="Gene3D" id="3.30.565.10">
    <property type="entry name" value="Histidine kinase-like ATPase, C-terminal domain"/>
    <property type="match status" value="1"/>
</dbReference>
<evidence type="ECO:0000256" key="6">
    <source>
        <dbReference type="PROSITE-ProRule" id="PRU00169"/>
    </source>
</evidence>
<dbReference type="Proteomes" id="UP000293902">
    <property type="component" value="Chromosome"/>
</dbReference>
<dbReference type="InterPro" id="IPR036097">
    <property type="entry name" value="HisK_dim/P_sf"/>
</dbReference>
<dbReference type="SUPFAM" id="SSF52172">
    <property type="entry name" value="CheY-like"/>
    <property type="match status" value="1"/>
</dbReference>
<evidence type="ECO:0000256" key="2">
    <source>
        <dbReference type="ARBA" id="ARBA00012438"/>
    </source>
</evidence>
<dbReference type="InterPro" id="IPR003594">
    <property type="entry name" value="HATPase_dom"/>
</dbReference>
<dbReference type="EC" id="2.7.13.3" evidence="2"/>
<dbReference type="CDD" id="cd00082">
    <property type="entry name" value="HisKA"/>
    <property type="match status" value="1"/>
</dbReference>
<dbReference type="GO" id="GO:0005886">
    <property type="term" value="C:plasma membrane"/>
    <property type="evidence" value="ECO:0007669"/>
    <property type="project" value="TreeGrafter"/>
</dbReference>
<dbReference type="InterPro" id="IPR011006">
    <property type="entry name" value="CheY-like_superfamily"/>
</dbReference>
<dbReference type="Gene3D" id="3.40.50.2300">
    <property type="match status" value="1"/>
</dbReference>
<dbReference type="InterPro" id="IPR001789">
    <property type="entry name" value="Sig_transdc_resp-reg_receiver"/>
</dbReference>
<protein>
    <recommendedName>
        <fullName evidence="2">histidine kinase</fullName>
        <ecNumber evidence="2">2.7.13.3</ecNumber>
    </recommendedName>
</protein>
<dbReference type="SUPFAM" id="SSF55874">
    <property type="entry name" value="ATPase domain of HSP90 chaperone/DNA topoisomerase II/histidine kinase"/>
    <property type="match status" value="1"/>
</dbReference>
<dbReference type="Pfam" id="PF00072">
    <property type="entry name" value="Response_reg"/>
    <property type="match status" value="1"/>
</dbReference>
<reference evidence="9 12" key="2">
    <citation type="submission" date="2019-02" db="EMBL/GenBank/DDBJ databases">
        <title>Complete genome sequence of Desulfobacter hydrogenophilus AcRS1.</title>
        <authorList>
            <person name="Marietou A."/>
            <person name="Lund M.B."/>
            <person name="Marshall I.P.G."/>
            <person name="Schreiber L."/>
            <person name="Jorgensen B."/>
        </authorList>
    </citation>
    <scope>NUCLEOTIDE SEQUENCE [LARGE SCALE GENOMIC DNA]</scope>
    <source>
        <strain evidence="9 12">AcRS1</strain>
    </source>
</reference>
<feature type="modified residue" description="4-aspartylphosphate" evidence="6">
    <location>
        <position position="318"/>
    </location>
</feature>
<evidence type="ECO:0000313" key="10">
    <source>
        <dbReference type="EMBL" id="RAM00310.1"/>
    </source>
</evidence>
<proteinExistence type="predicted"/>
<sequence>MEHITTANQLEKTDAVEALANGIAHDVNNLLTAIKGHASLMLNNVNPTDPLYGHIIEILSSVDKGSDLAKQLLGFAMADEVYLTRMDANRLVRSVVENINLKGQRILLDVSLTAKPLIIKGDPDKIKQVVTAVVNNALQAMPEGGKLSVHTEAAAIINGTADAFGLESGFFCKITISDTGIGMDSATLEKIFKAFYSHNHKQFPDKKGLGLTFGKKIVKHHNGVIDVWSSLNVGSSFSIILPLAEHNHNHLDDMPSAQEELKLGHECVLLVDDEQRILDVGRTICKALGYTVFTAASGKDALKIYAEKKNDINVVVLDMIMPGMDGLEVFIALKKLNPDIKVLLSTGYAIDENAQEMLRQGCKGYILKPYSVLDFSHKLREILG</sequence>
<dbReference type="InterPro" id="IPR004358">
    <property type="entry name" value="Sig_transdc_His_kin-like_C"/>
</dbReference>
<dbReference type="OrthoDB" id="9813024at2"/>
<evidence type="ECO:0000313" key="12">
    <source>
        <dbReference type="Proteomes" id="UP000293902"/>
    </source>
</evidence>
<accession>A0A328F9H9</accession>
<dbReference type="PROSITE" id="PS50110">
    <property type="entry name" value="RESPONSE_REGULATORY"/>
    <property type="match status" value="1"/>
</dbReference>
<comment type="catalytic activity">
    <reaction evidence="1">
        <text>ATP + protein L-histidine = ADP + protein N-phospho-L-histidine.</text>
        <dbReference type="EC" id="2.7.13.3"/>
    </reaction>
</comment>
<dbReference type="EMBL" id="QLNI01000053">
    <property type="protein sequence ID" value="RAM00310.1"/>
    <property type="molecule type" value="Genomic_DNA"/>
</dbReference>
<keyword evidence="4" id="KW-0808">Transferase</keyword>
<dbReference type="SMART" id="SM00448">
    <property type="entry name" value="REC"/>
    <property type="match status" value="1"/>
</dbReference>
<gene>
    <name evidence="10" type="ORF">DO021_19850</name>
    <name evidence="9" type="ORF">EYB58_07215</name>
</gene>
<reference evidence="10 11" key="1">
    <citation type="submission" date="2018-06" db="EMBL/GenBank/DDBJ databases">
        <title>Complete Genome Sequence of Desulfobacter hydrogenophilus (DSM3380).</title>
        <authorList>
            <person name="Marietou A."/>
            <person name="Schreiber L."/>
            <person name="Marshall I."/>
            <person name="Jorgensen B."/>
        </authorList>
    </citation>
    <scope>NUCLEOTIDE SEQUENCE [LARGE SCALE GENOMIC DNA]</scope>
    <source>
        <strain evidence="10 11">DSM 3380</strain>
    </source>
</reference>
<evidence type="ECO:0000259" key="8">
    <source>
        <dbReference type="PROSITE" id="PS50110"/>
    </source>
</evidence>
<dbReference type="SUPFAM" id="SSF47384">
    <property type="entry name" value="Homodimeric domain of signal transducing histidine kinase"/>
    <property type="match status" value="1"/>
</dbReference>
<evidence type="ECO:0000256" key="1">
    <source>
        <dbReference type="ARBA" id="ARBA00000085"/>
    </source>
</evidence>
<dbReference type="Proteomes" id="UP000248798">
    <property type="component" value="Unassembled WGS sequence"/>
</dbReference>
<name>A0A328F9H9_9BACT</name>
<dbReference type="SMART" id="SM00387">
    <property type="entry name" value="HATPase_c"/>
    <property type="match status" value="1"/>
</dbReference>
<dbReference type="EMBL" id="CP036313">
    <property type="protein sequence ID" value="QBH12712.1"/>
    <property type="molecule type" value="Genomic_DNA"/>
</dbReference>
<feature type="domain" description="Histidine kinase" evidence="7">
    <location>
        <begin position="22"/>
        <end position="245"/>
    </location>
</feature>